<name>A0ABD6DL98_9EURY</name>
<dbReference type="Proteomes" id="UP001597034">
    <property type="component" value="Unassembled WGS sequence"/>
</dbReference>
<protein>
    <recommendedName>
        <fullName evidence="4">Sec-independent protein translocase protein TatA</fullName>
    </recommendedName>
</protein>
<keyword evidence="1" id="KW-0812">Transmembrane</keyword>
<keyword evidence="1" id="KW-1133">Transmembrane helix</keyword>
<evidence type="ECO:0008006" key="4">
    <source>
        <dbReference type="Google" id="ProtNLM"/>
    </source>
</evidence>
<gene>
    <name evidence="2" type="ORF">ACFSBL_07815</name>
</gene>
<comment type="caution">
    <text evidence="2">The sequence shown here is derived from an EMBL/GenBank/DDBJ whole genome shotgun (WGS) entry which is preliminary data.</text>
</comment>
<reference evidence="2 3" key="1">
    <citation type="journal article" date="2019" name="Int. J. Syst. Evol. Microbiol.">
        <title>The Global Catalogue of Microorganisms (GCM) 10K type strain sequencing project: providing services to taxonomists for standard genome sequencing and annotation.</title>
        <authorList>
            <consortium name="The Broad Institute Genomics Platform"/>
            <consortium name="The Broad Institute Genome Sequencing Center for Infectious Disease"/>
            <person name="Wu L."/>
            <person name="Ma J."/>
        </authorList>
    </citation>
    <scope>NUCLEOTIDE SEQUENCE [LARGE SCALE GENOMIC DNA]</scope>
    <source>
        <strain evidence="2 3">CGMCC 1.10390</strain>
    </source>
</reference>
<evidence type="ECO:0000256" key="1">
    <source>
        <dbReference type="SAM" id="Phobius"/>
    </source>
</evidence>
<keyword evidence="3" id="KW-1185">Reference proteome</keyword>
<dbReference type="EMBL" id="JBHUDO010000002">
    <property type="protein sequence ID" value="MFD1645586.1"/>
    <property type="molecule type" value="Genomic_DNA"/>
</dbReference>
<sequence>MIPELNPVVLVAFIAGLLVDFDYAMTRLRGFGRLVFSKIPVESEQAVDDEREEAADE</sequence>
<evidence type="ECO:0000313" key="3">
    <source>
        <dbReference type="Proteomes" id="UP001597034"/>
    </source>
</evidence>
<proteinExistence type="predicted"/>
<keyword evidence="1" id="KW-0472">Membrane</keyword>
<dbReference type="AlphaFoldDB" id="A0ABD6DL98"/>
<evidence type="ECO:0000313" key="2">
    <source>
        <dbReference type="EMBL" id="MFD1645586.1"/>
    </source>
</evidence>
<feature type="transmembrane region" description="Helical" evidence="1">
    <location>
        <begin position="6"/>
        <end position="24"/>
    </location>
</feature>
<accession>A0ABD6DL98</accession>
<organism evidence="2 3">
    <name type="scientific">Haloarchaeobius litoreus</name>
    <dbReference type="NCBI Taxonomy" id="755306"/>
    <lineage>
        <taxon>Archaea</taxon>
        <taxon>Methanobacteriati</taxon>
        <taxon>Methanobacteriota</taxon>
        <taxon>Stenosarchaea group</taxon>
        <taxon>Halobacteria</taxon>
        <taxon>Halobacteriales</taxon>
        <taxon>Halorubellaceae</taxon>
        <taxon>Haloarchaeobius</taxon>
    </lineage>
</organism>
<dbReference type="RefSeq" id="WP_256398897.1">
    <property type="nucleotide sequence ID" value="NZ_JANHJR010000001.1"/>
</dbReference>